<dbReference type="PANTHER" id="PTHR24060">
    <property type="entry name" value="METABOTROPIC GLUTAMATE RECEPTOR"/>
    <property type="match status" value="1"/>
</dbReference>
<proteinExistence type="predicted"/>
<keyword evidence="3 7" id="KW-1133">Transmembrane helix</keyword>
<dbReference type="Proteomes" id="UP001634394">
    <property type="component" value="Unassembled WGS sequence"/>
</dbReference>
<feature type="transmembrane region" description="Helical" evidence="7">
    <location>
        <begin position="812"/>
        <end position="831"/>
    </location>
</feature>
<evidence type="ECO:0000313" key="10">
    <source>
        <dbReference type="Proteomes" id="UP001634394"/>
    </source>
</evidence>
<accession>A0ABD3UTJ7</accession>
<name>A0ABD3UTJ7_SINWO</name>
<organism evidence="9 10">
    <name type="scientific">Sinanodonta woodiana</name>
    <name type="common">Chinese pond mussel</name>
    <name type="synonym">Anodonta woodiana</name>
    <dbReference type="NCBI Taxonomy" id="1069815"/>
    <lineage>
        <taxon>Eukaryota</taxon>
        <taxon>Metazoa</taxon>
        <taxon>Spiralia</taxon>
        <taxon>Lophotrochozoa</taxon>
        <taxon>Mollusca</taxon>
        <taxon>Bivalvia</taxon>
        <taxon>Autobranchia</taxon>
        <taxon>Heteroconchia</taxon>
        <taxon>Palaeoheterodonta</taxon>
        <taxon>Unionida</taxon>
        <taxon>Unionoidea</taxon>
        <taxon>Unionidae</taxon>
        <taxon>Unioninae</taxon>
        <taxon>Sinanodonta</taxon>
    </lineage>
</organism>
<dbReference type="AlphaFoldDB" id="A0ABD3UTJ7"/>
<gene>
    <name evidence="9" type="ORF">ACJMK2_015353</name>
</gene>
<evidence type="ECO:0000256" key="2">
    <source>
        <dbReference type="ARBA" id="ARBA00022692"/>
    </source>
</evidence>
<dbReference type="InterPro" id="IPR001828">
    <property type="entry name" value="ANF_lig-bd_rcpt"/>
</dbReference>
<reference evidence="9 10" key="1">
    <citation type="submission" date="2024-11" db="EMBL/GenBank/DDBJ databases">
        <title>Chromosome-level genome assembly of the freshwater bivalve Anodonta woodiana.</title>
        <authorList>
            <person name="Chen X."/>
        </authorList>
    </citation>
    <scope>NUCLEOTIDE SEQUENCE [LARGE SCALE GENOMIC DNA]</scope>
    <source>
        <strain evidence="9">MN2024</strain>
        <tissue evidence="9">Gills</tissue>
    </source>
</reference>
<keyword evidence="2 7" id="KW-0812">Transmembrane</keyword>
<feature type="domain" description="Receptor ligand binding region" evidence="8">
    <location>
        <begin position="360"/>
        <end position="739"/>
    </location>
</feature>
<comment type="caution">
    <text evidence="9">The sequence shown here is derived from an EMBL/GenBank/DDBJ whole genome shotgun (WGS) entry which is preliminary data.</text>
</comment>
<evidence type="ECO:0000256" key="1">
    <source>
        <dbReference type="ARBA" id="ARBA00004141"/>
    </source>
</evidence>
<sequence length="918" mass="102501">MLKAGNWNYVTAVNTDDAYGTYGIGNLTEMAGKEGICVHTIGSLSSIETQYSYVNGLINKLIKSKRDANISVIGIIFFGRGPSGKVFLRALNENRDIQPVELIISEGMEEYRNMFASEIKLTKGAIMVHHVAKYLPSFDQYYNDAIHSFSITPIDPVDSMFIQFKTETGRLPARVDNHTRNANVFSAMDAVYTLVNAYRKAYSDKCALMSGICKQLEEISWQQKADYVRSVNVRYSDIEVHNLPHELQTASEYVGNSTELEVFAYLSNGNEMVMSGPHFSKYMSSWTPSVCKGTCYQCLITSDPYPYAYLDGDQLLLGIFSTHESSITDPFSCGRFKDFSVQGILPEVFLYALQVARQQTGVNFGAVIFNVCESASRATLIISKFMSGEIRVRKPGTDEIIDPTKVRLVIGAHFSGTTVPMTMFFMGLSLPVVSYTASTPDLDDRIDFPYFLRTVPSDVDQAKAMVQIIKSMEWEYVSVMYVDNNYGRKAQKAFIDIAKNDGICVMEPTIALSQTGDSKEDYNVLVILRDQSPEVVILFAIEARIASLVSLLYEQKKFGIQSRFIFLASEDWGKSTHILNMGGETCLGSITIALESSKSADNGFHSYITQRTPGTIKNPWFDLLWVEQFQCFLNNSFDNKYHTPCSMSDRIPEDKARDWADNQRTVHLLNAVLAIAHGLKQANDKLCPSKGFACPEYIKNITEVVGNIRNIELNSGGVKFRVFDDNGNGNVGFEIFNIKLSSTSQPNYQKVGTFGSNSLRLDKEELQFYHGSINAKCDAKLCAKCSQHKSSSPSPNPSVSSNVEFGNRGIDFAIISLLVIICILLIAKTVYDSCRMRGLSKQPSHREEFRMTDLASTSKGNNYNKATMSDTYLIPKTLYTPSHQHQVPDIPQPIPTNHSNRVKHESHIYDATTDSDAA</sequence>
<dbReference type="Gene3D" id="3.40.50.2300">
    <property type="match status" value="4"/>
</dbReference>
<feature type="domain" description="Receptor ligand binding region" evidence="8">
    <location>
        <begin position="2"/>
        <end position="235"/>
    </location>
</feature>
<keyword evidence="6" id="KW-0325">Glycoprotein</keyword>
<dbReference type="InterPro" id="IPR050726">
    <property type="entry name" value="mGluR"/>
</dbReference>
<evidence type="ECO:0000256" key="6">
    <source>
        <dbReference type="ARBA" id="ARBA00023180"/>
    </source>
</evidence>
<protein>
    <recommendedName>
        <fullName evidence="8">Receptor ligand binding region domain-containing protein</fullName>
    </recommendedName>
</protein>
<evidence type="ECO:0000256" key="3">
    <source>
        <dbReference type="ARBA" id="ARBA00022989"/>
    </source>
</evidence>
<evidence type="ECO:0000256" key="7">
    <source>
        <dbReference type="SAM" id="Phobius"/>
    </source>
</evidence>
<keyword evidence="5" id="KW-0675">Receptor</keyword>
<keyword evidence="10" id="KW-1185">Reference proteome</keyword>
<evidence type="ECO:0000313" key="9">
    <source>
        <dbReference type="EMBL" id="KAL3851620.1"/>
    </source>
</evidence>
<keyword evidence="4 7" id="KW-0472">Membrane</keyword>
<dbReference type="Pfam" id="PF01094">
    <property type="entry name" value="ANF_receptor"/>
    <property type="match status" value="2"/>
</dbReference>
<evidence type="ECO:0000259" key="8">
    <source>
        <dbReference type="Pfam" id="PF01094"/>
    </source>
</evidence>
<evidence type="ECO:0000256" key="5">
    <source>
        <dbReference type="ARBA" id="ARBA00023170"/>
    </source>
</evidence>
<comment type="subcellular location">
    <subcellularLocation>
        <location evidence="1">Membrane</location>
        <topology evidence="1">Multi-pass membrane protein</topology>
    </subcellularLocation>
</comment>
<dbReference type="SUPFAM" id="SSF53822">
    <property type="entry name" value="Periplasmic binding protein-like I"/>
    <property type="match status" value="2"/>
</dbReference>
<dbReference type="EMBL" id="JBJQND010000015">
    <property type="protein sequence ID" value="KAL3851620.1"/>
    <property type="molecule type" value="Genomic_DNA"/>
</dbReference>
<dbReference type="InterPro" id="IPR028082">
    <property type="entry name" value="Peripla_BP_I"/>
</dbReference>
<dbReference type="GO" id="GO:0016020">
    <property type="term" value="C:membrane"/>
    <property type="evidence" value="ECO:0007669"/>
    <property type="project" value="UniProtKB-SubCell"/>
</dbReference>
<dbReference type="InterPro" id="IPR000337">
    <property type="entry name" value="GPCR_3"/>
</dbReference>
<evidence type="ECO:0000256" key="4">
    <source>
        <dbReference type="ARBA" id="ARBA00023136"/>
    </source>
</evidence>
<dbReference type="PRINTS" id="PR00248">
    <property type="entry name" value="GPCRMGR"/>
</dbReference>